<accession>A0A369XIC6</accession>
<dbReference type="Proteomes" id="UP000253831">
    <property type="component" value="Unassembled WGS sequence"/>
</dbReference>
<comment type="caution">
    <text evidence="2">The sequence shown here is derived from an EMBL/GenBank/DDBJ whole genome shotgun (WGS) entry which is preliminary data.</text>
</comment>
<evidence type="ECO:0000259" key="1">
    <source>
        <dbReference type="Pfam" id="PF07819"/>
    </source>
</evidence>
<dbReference type="Pfam" id="PF07819">
    <property type="entry name" value="PGAP1"/>
    <property type="match status" value="1"/>
</dbReference>
<reference evidence="2 3" key="1">
    <citation type="submission" date="2018-05" db="EMBL/GenBank/DDBJ databases">
        <title>Integrated omic analyses show evidence that a Ca. Accumulibacter phosphatis strain performs denitrification under micro-aerobic conditions.</title>
        <authorList>
            <person name="Camejo P.Y."/>
            <person name="Katherine M.D."/>
            <person name="Daniel N.R."/>
        </authorList>
    </citation>
    <scope>NUCLEOTIDE SEQUENCE [LARGE SCALE GENOMIC DNA]</scope>
    <source>
        <strain evidence="2">UW-LDO-IC</strain>
    </source>
</reference>
<proteinExistence type="predicted"/>
<dbReference type="InterPro" id="IPR029058">
    <property type="entry name" value="AB_hydrolase_fold"/>
</dbReference>
<feature type="domain" description="GPI inositol-deacylase PGAP1-like alpha/beta" evidence="1">
    <location>
        <begin position="231"/>
        <end position="279"/>
    </location>
</feature>
<gene>
    <name evidence="2" type="ORF">DVS81_18550</name>
</gene>
<protein>
    <submittedName>
        <fullName evidence="2">Alpha/beta hydrolase</fullName>
    </submittedName>
</protein>
<evidence type="ECO:0000313" key="2">
    <source>
        <dbReference type="EMBL" id="RDE49110.1"/>
    </source>
</evidence>
<sequence>MAADRKVPAPLAPSTGYSHAAKTVVQETTLRVQEMHGAIAGTCFDILRWLPLISGPARLVRGAHDTITAGVYGAIRHGSGGLLAAAALVEKRTTGFAPGKPPGRLASGVRGALNGAFGDYLAASNNLLAIRMAMCANGAALALDTASLQAAFPDAGRRLCIFIHGLGCDEHSWEIKDPASEIHFGRQLHADFACSALYLRYNSGLPIATNGGQLAGLLEDLLAAWPQPGCELLIIGHSMGGLLALAACEQAAERALYWPQATRMLICLGSPILGSPVERLGQLTTAALNLAKITAPLGTIAGTRSQGIKDLRHGPGAPQNAAAHAHIAFRFLGTSLSEDKGHPLGRFLGDGLVTPGSATAHAIDGDVQSASLGKLGHMRLLKDARVYRQIKEWVSAIEDDAAKKRAAVAP</sequence>
<evidence type="ECO:0000313" key="3">
    <source>
        <dbReference type="Proteomes" id="UP000253831"/>
    </source>
</evidence>
<dbReference type="EMBL" id="QPGA01000057">
    <property type="protein sequence ID" value="RDE49110.1"/>
    <property type="molecule type" value="Genomic_DNA"/>
</dbReference>
<organism evidence="2 3">
    <name type="scientific">Candidatus Accumulibacter meliphilus</name>
    <dbReference type="NCBI Taxonomy" id="2211374"/>
    <lineage>
        <taxon>Bacteria</taxon>
        <taxon>Pseudomonadati</taxon>
        <taxon>Pseudomonadota</taxon>
        <taxon>Betaproteobacteria</taxon>
        <taxon>Candidatus Accumulibacter</taxon>
    </lineage>
</organism>
<name>A0A369XIC6_9PROT</name>
<dbReference type="InterPro" id="IPR012908">
    <property type="entry name" value="PGAP1-ab_dom-like"/>
</dbReference>
<dbReference type="SUPFAM" id="SSF53474">
    <property type="entry name" value="alpha/beta-Hydrolases"/>
    <property type="match status" value="1"/>
</dbReference>
<dbReference type="AlphaFoldDB" id="A0A369XIC6"/>
<keyword evidence="2" id="KW-0378">Hydrolase</keyword>
<dbReference type="Gene3D" id="3.40.50.1820">
    <property type="entry name" value="alpha/beta hydrolase"/>
    <property type="match status" value="1"/>
</dbReference>
<dbReference type="GO" id="GO:0016788">
    <property type="term" value="F:hydrolase activity, acting on ester bonds"/>
    <property type="evidence" value="ECO:0007669"/>
    <property type="project" value="InterPro"/>
</dbReference>